<dbReference type="InterPro" id="IPR000182">
    <property type="entry name" value="GNAT_dom"/>
</dbReference>
<dbReference type="PROSITE" id="PS51186">
    <property type="entry name" value="GNAT"/>
    <property type="match status" value="1"/>
</dbReference>
<evidence type="ECO:0000313" key="3">
    <source>
        <dbReference type="Proteomes" id="UP001065265"/>
    </source>
</evidence>
<sequence>MFHVTERLLLRPSWPEDAPAILSAIGDEAIVRNLARAPWPYGPEDALAFASMKQDARIPHFLLELPGEGVIGSAGFGEQAGEIEIGYWIARKWWGQGFATEASRALVDLGRFLGHERLVAGHFVDNPASGKVLRKVGFQPTGAVAKRFSRARGAETDCAEYALDLAEQSPRIELKCAA</sequence>
<evidence type="ECO:0000259" key="1">
    <source>
        <dbReference type="PROSITE" id="PS51186"/>
    </source>
</evidence>
<keyword evidence="3" id="KW-1185">Reference proteome</keyword>
<dbReference type="Gene3D" id="3.40.630.30">
    <property type="match status" value="1"/>
</dbReference>
<dbReference type="Proteomes" id="UP001065265">
    <property type="component" value="Chromosome"/>
</dbReference>
<dbReference type="PANTHER" id="PTHR43792">
    <property type="entry name" value="GNAT FAMILY, PUTATIVE (AFU_ORTHOLOGUE AFUA_3G00765)-RELATED-RELATED"/>
    <property type="match status" value="1"/>
</dbReference>
<protein>
    <submittedName>
        <fullName evidence="2">GNAT family N-acetyltransferase</fullName>
    </submittedName>
</protein>
<name>A0ABY5SVF7_9SPHN</name>
<reference evidence="2" key="1">
    <citation type="submission" date="2022-02" db="EMBL/GenBank/DDBJ databases">
        <title>Qipengyuania spongiae sp. nov., isolated from marine sponge.</title>
        <authorList>
            <person name="Li Z."/>
            <person name="Zhang M."/>
        </authorList>
    </citation>
    <scope>NUCLEOTIDE SEQUENCE</scope>
    <source>
        <strain evidence="2">PHS-Z21</strain>
    </source>
</reference>
<evidence type="ECO:0000313" key="2">
    <source>
        <dbReference type="EMBL" id="UVI38482.1"/>
    </source>
</evidence>
<dbReference type="Pfam" id="PF13302">
    <property type="entry name" value="Acetyltransf_3"/>
    <property type="match status" value="1"/>
</dbReference>
<dbReference type="InterPro" id="IPR016181">
    <property type="entry name" value="Acyl_CoA_acyltransferase"/>
</dbReference>
<accession>A0ABY5SVF7</accession>
<dbReference type="RefSeq" id="WP_265557649.1">
    <property type="nucleotide sequence ID" value="NZ_CP092471.1"/>
</dbReference>
<gene>
    <name evidence="2" type="ORF">L1F33_09435</name>
</gene>
<proteinExistence type="predicted"/>
<organism evidence="2 3">
    <name type="scientific">Qipengyuania spongiae</name>
    <dbReference type="NCBI Taxonomy" id="2909673"/>
    <lineage>
        <taxon>Bacteria</taxon>
        <taxon>Pseudomonadati</taxon>
        <taxon>Pseudomonadota</taxon>
        <taxon>Alphaproteobacteria</taxon>
        <taxon>Sphingomonadales</taxon>
        <taxon>Erythrobacteraceae</taxon>
        <taxon>Qipengyuania</taxon>
    </lineage>
</organism>
<dbReference type="SUPFAM" id="SSF55729">
    <property type="entry name" value="Acyl-CoA N-acyltransferases (Nat)"/>
    <property type="match status" value="1"/>
</dbReference>
<dbReference type="InterPro" id="IPR051531">
    <property type="entry name" value="N-acetyltransferase"/>
</dbReference>
<dbReference type="EMBL" id="CP092471">
    <property type="protein sequence ID" value="UVI38482.1"/>
    <property type="molecule type" value="Genomic_DNA"/>
</dbReference>
<feature type="domain" description="N-acetyltransferase" evidence="1">
    <location>
        <begin position="8"/>
        <end position="166"/>
    </location>
</feature>